<dbReference type="RefSeq" id="WP_229858844.1">
    <property type="nucleotide sequence ID" value="NZ_BMVW01000003.1"/>
</dbReference>
<dbReference type="AlphaFoldDB" id="A0A918PFK1"/>
<keyword evidence="2" id="KW-0378">Hydrolase</keyword>
<dbReference type="PANTHER" id="PTHR43046:SF16">
    <property type="entry name" value="ADP-RIBOSE PYROPHOSPHATASE YJHB-RELATED"/>
    <property type="match status" value="1"/>
</dbReference>
<feature type="domain" description="Nudix hydrolase" evidence="3">
    <location>
        <begin position="6"/>
        <end position="139"/>
    </location>
</feature>
<dbReference type="Pfam" id="PF00293">
    <property type="entry name" value="NUDIX"/>
    <property type="match status" value="1"/>
</dbReference>
<accession>A0A918PFK1</accession>
<dbReference type="InterPro" id="IPR015797">
    <property type="entry name" value="NUDIX_hydrolase-like_dom_sf"/>
</dbReference>
<evidence type="ECO:0000256" key="2">
    <source>
        <dbReference type="ARBA" id="ARBA00022801"/>
    </source>
</evidence>
<gene>
    <name evidence="4" type="ORF">GCM10010365_26500</name>
</gene>
<evidence type="ECO:0000313" key="4">
    <source>
        <dbReference type="EMBL" id="GGZ05924.1"/>
    </source>
</evidence>
<dbReference type="PANTHER" id="PTHR43046">
    <property type="entry name" value="GDP-MANNOSE MANNOSYL HYDROLASE"/>
    <property type="match status" value="1"/>
</dbReference>
<reference evidence="4" key="2">
    <citation type="submission" date="2020-09" db="EMBL/GenBank/DDBJ databases">
        <authorList>
            <person name="Sun Q."/>
            <person name="Ohkuma M."/>
        </authorList>
    </citation>
    <scope>NUCLEOTIDE SEQUENCE</scope>
    <source>
        <strain evidence="4">JCM 4815</strain>
    </source>
</reference>
<dbReference type="Proteomes" id="UP000622166">
    <property type="component" value="Unassembled WGS sequence"/>
</dbReference>
<dbReference type="SUPFAM" id="SSF55811">
    <property type="entry name" value="Nudix"/>
    <property type="match status" value="1"/>
</dbReference>
<sequence length="158" mass="17532">MSDVHRSIAHVMVLLQRPSDGRVLTVRHQPHSWHSPGLLTVVGGRLEAGEFFDEGAARELAEEVGIRITPNRLEFCQLAHLHASDGERVVGAVFLARSWEGEPYNREPRTHSELVWIDPTSPPEDCHPFTHEILRHFTAGHRYANVVAPELAAGGKAG</sequence>
<dbReference type="GO" id="GO:0016787">
    <property type="term" value="F:hydrolase activity"/>
    <property type="evidence" value="ECO:0007669"/>
    <property type="project" value="UniProtKB-KW"/>
</dbReference>
<dbReference type="InterPro" id="IPR000086">
    <property type="entry name" value="NUDIX_hydrolase_dom"/>
</dbReference>
<keyword evidence="5" id="KW-1185">Reference proteome</keyword>
<name>A0A918PFK1_9ACTN</name>
<proteinExistence type="predicted"/>
<comment type="caution">
    <text evidence="4">The sequence shown here is derived from an EMBL/GenBank/DDBJ whole genome shotgun (WGS) entry which is preliminary data.</text>
</comment>
<dbReference type="InterPro" id="IPR020084">
    <property type="entry name" value="NUDIX_hydrolase_CS"/>
</dbReference>
<dbReference type="Gene3D" id="3.90.79.10">
    <property type="entry name" value="Nucleoside Triphosphate Pyrophosphohydrolase"/>
    <property type="match status" value="1"/>
</dbReference>
<reference evidence="4" key="1">
    <citation type="journal article" date="2014" name="Int. J. Syst. Evol. Microbiol.">
        <title>Complete genome sequence of Corynebacterium casei LMG S-19264T (=DSM 44701T), isolated from a smear-ripened cheese.</title>
        <authorList>
            <consortium name="US DOE Joint Genome Institute (JGI-PGF)"/>
            <person name="Walter F."/>
            <person name="Albersmeier A."/>
            <person name="Kalinowski J."/>
            <person name="Ruckert C."/>
        </authorList>
    </citation>
    <scope>NUCLEOTIDE SEQUENCE</scope>
    <source>
        <strain evidence="4">JCM 4815</strain>
    </source>
</reference>
<dbReference type="PROSITE" id="PS00893">
    <property type="entry name" value="NUDIX_BOX"/>
    <property type="match status" value="1"/>
</dbReference>
<dbReference type="EMBL" id="BMVW01000003">
    <property type="protein sequence ID" value="GGZ05924.1"/>
    <property type="molecule type" value="Genomic_DNA"/>
</dbReference>
<protein>
    <recommendedName>
        <fullName evidence="3">Nudix hydrolase domain-containing protein</fullName>
    </recommendedName>
</protein>
<evidence type="ECO:0000259" key="3">
    <source>
        <dbReference type="PROSITE" id="PS51462"/>
    </source>
</evidence>
<dbReference type="PROSITE" id="PS51462">
    <property type="entry name" value="NUDIX"/>
    <property type="match status" value="1"/>
</dbReference>
<evidence type="ECO:0000313" key="5">
    <source>
        <dbReference type="Proteomes" id="UP000622166"/>
    </source>
</evidence>
<organism evidence="4 5">
    <name type="scientific">Streptomyces poonensis</name>
    <dbReference type="NCBI Taxonomy" id="68255"/>
    <lineage>
        <taxon>Bacteria</taxon>
        <taxon>Bacillati</taxon>
        <taxon>Actinomycetota</taxon>
        <taxon>Actinomycetes</taxon>
        <taxon>Kitasatosporales</taxon>
        <taxon>Streptomycetaceae</taxon>
        <taxon>Streptomyces</taxon>
    </lineage>
</organism>
<evidence type="ECO:0000256" key="1">
    <source>
        <dbReference type="ARBA" id="ARBA00001946"/>
    </source>
</evidence>
<comment type="cofactor">
    <cofactor evidence="1">
        <name>Mg(2+)</name>
        <dbReference type="ChEBI" id="CHEBI:18420"/>
    </cofactor>
</comment>